<dbReference type="AlphaFoldDB" id="A0A644XWV0"/>
<feature type="transmembrane region" description="Helical" evidence="4">
    <location>
        <begin position="61"/>
        <end position="82"/>
    </location>
</feature>
<evidence type="ECO:0000256" key="3">
    <source>
        <dbReference type="ARBA" id="ARBA00023136"/>
    </source>
</evidence>
<keyword evidence="2 4" id="KW-1133">Transmembrane helix</keyword>
<evidence type="ECO:0000256" key="4">
    <source>
        <dbReference type="SAM" id="Phobius"/>
    </source>
</evidence>
<dbReference type="SUPFAM" id="SSF90123">
    <property type="entry name" value="ABC transporter transmembrane region"/>
    <property type="match status" value="1"/>
</dbReference>
<accession>A0A644XWV0</accession>
<dbReference type="GO" id="GO:0016020">
    <property type="term" value="C:membrane"/>
    <property type="evidence" value="ECO:0007669"/>
    <property type="project" value="InterPro"/>
</dbReference>
<evidence type="ECO:0000256" key="1">
    <source>
        <dbReference type="ARBA" id="ARBA00022692"/>
    </source>
</evidence>
<keyword evidence="1 4" id="KW-0812">Transmembrane</keyword>
<comment type="caution">
    <text evidence="5">The sequence shown here is derived from an EMBL/GenBank/DDBJ whole genome shotgun (WGS) entry which is preliminary data.</text>
</comment>
<name>A0A644XWV0_9ZZZZ</name>
<evidence type="ECO:0000256" key="2">
    <source>
        <dbReference type="ARBA" id="ARBA00022989"/>
    </source>
</evidence>
<reference evidence="5" key="1">
    <citation type="submission" date="2019-08" db="EMBL/GenBank/DDBJ databases">
        <authorList>
            <person name="Kucharzyk K."/>
            <person name="Murdoch R.W."/>
            <person name="Higgins S."/>
            <person name="Loffler F."/>
        </authorList>
    </citation>
    <scope>NUCLEOTIDE SEQUENCE</scope>
</reference>
<proteinExistence type="predicted"/>
<organism evidence="5">
    <name type="scientific">bioreactor metagenome</name>
    <dbReference type="NCBI Taxonomy" id="1076179"/>
    <lineage>
        <taxon>unclassified sequences</taxon>
        <taxon>metagenomes</taxon>
        <taxon>ecological metagenomes</taxon>
    </lineage>
</organism>
<feature type="transmembrane region" description="Helical" evidence="4">
    <location>
        <begin position="21"/>
        <end position="41"/>
    </location>
</feature>
<dbReference type="GO" id="GO:0005524">
    <property type="term" value="F:ATP binding"/>
    <property type="evidence" value="ECO:0007669"/>
    <property type="project" value="InterPro"/>
</dbReference>
<dbReference type="InterPro" id="IPR036640">
    <property type="entry name" value="ABC1_TM_sf"/>
</dbReference>
<dbReference type="EMBL" id="VSSQ01003374">
    <property type="protein sequence ID" value="MPM20407.1"/>
    <property type="molecule type" value="Genomic_DNA"/>
</dbReference>
<evidence type="ECO:0000313" key="5">
    <source>
        <dbReference type="EMBL" id="MPM20407.1"/>
    </source>
</evidence>
<keyword evidence="3 4" id="KW-0472">Membrane</keyword>
<protein>
    <submittedName>
        <fullName evidence="5">Uncharacterized protein</fullName>
    </submittedName>
</protein>
<sequence>MKRTDNEGFKLIKKNFKRLRPYQIAVYILALITIILSLALVNMMQGIVDRLAIGHSVKDGLFPLLVTWYILLCICRSFSILIQTHPNGREK</sequence>
<gene>
    <name evidence="5" type="ORF">SDC9_66837</name>
</gene>